<evidence type="ECO:0000313" key="3">
    <source>
        <dbReference type="Proteomes" id="UP000470446"/>
    </source>
</evidence>
<protein>
    <submittedName>
        <fullName evidence="2">Uncharacterized protein</fullName>
    </submittedName>
</protein>
<accession>A0A7K3PW52</accession>
<reference evidence="2 3" key="1">
    <citation type="submission" date="2020-01" db="EMBL/GenBank/DDBJ databases">
        <title>Insect and environment-associated Actinomycetes.</title>
        <authorList>
            <person name="Currrie C."/>
            <person name="Chevrette M."/>
            <person name="Carlson C."/>
            <person name="Stubbendieck R."/>
            <person name="Wendt-Pienkowski E."/>
        </authorList>
    </citation>
    <scope>NUCLEOTIDE SEQUENCE [LARGE SCALE GENOMIC DNA]</scope>
    <source>
        <strain evidence="2 3">SID14163</strain>
    </source>
</reference>
<evidence type="ECO:0000256" key="1">
    <source>
        <dbReference type="SAM" id="MobiDB-lite"/>
    </source>
</evidence>
<name>A0A7K3PW52_9ACTN</name>
<evidence type="ECO:0000313" key="2">
    <source>
        <dbReference type="EMBL" id="NEB14222.1"/>
    </source>
</evidence>
<organism evidence="2 3">
    <name type="scientific">Streptomyces coelicoflavus</name>
    <dbReference type="NCBI Taxonomy" id="285562"/>
    <lineage>
        <taxon>Bacteria</taxon>
        <taxon>Bacillati</taxon>
        <taxon>Actinomycetota</taxon>
        <taxon>Actinomycetes</taxon>
        <taxon>Kitasatosporales</taxon>
        <taxon>Streptomycetaceae</taxon>
        <taxon>Streptomyces</taxon>
    </lineage>
</organism>
<proteinExistence type="predicted"/>
<dbReference type="Proteomes" id="UP000470446">
    <property type="component" value="Unassembled WGS sequence"/>
</dbReference>
<gene>
    <name evidence="2" type="ORF">G3I32_36265</name>
</gene>
<feature type="compositionally biased region" description="Basic and acidic residues" evidence="1">
    <location>
        <begin position="12"/>
        <end position="21"/>
    </location>
</feature>
<sequence length="161" mass="17123">MQDNVQPLFPRRPGDVAGYRRPDPLEAALLAAWNAGEPEETDDAPADAPVDAPQVDGCPALDGQCTGDDCADPSAPVHYGPVPGLRVSFVDGPLLPFNLAQWGDEPPVLSFCADGTWPDLDVAQVDELLLALDEYTGALRVAREHLARARRAQAGDGGQDR</sequence>
<feature type="region of interest" description="Disordered" evidence="1">
    <location>
        <begin position="1"/>
        <end position="21"/>
    </location>
</feature>
<feature type="region of interest" description="Disordered" evidence="1">
    <location>
        <begin position="34"/>
        <end position="54"/>
    </location>
</feature>
<dbReference type="RefSeq" id="WP_164250335.1">
    <property type="nucleotide sequence ID" value="NZ_JAAGMA010000963.1"/>
</dbReference>
<comment type="caution">
    <text evidence="2">The sequence shown here is derived from an EMBL/GenBank/DDBJ whole genome shotgun (WGS) entry which is preliminary data.</text>
</comment>
<dbReference type="AlphaFoldDB" id="A0A7K3PW52"/>
<dbReference type="EMBL" id="JAAGMA010000963">
    <property type="protein sequence ID" value="NEB14222.1"/>
    <property type="molecule type" value="Genomic_DNA"/>
</dbReference>